<dbReference type="InterPro" id="IPR036691">
    <property type="entry name" value="Endo/exonu/phosph_ase_sf"/>
</dbReference>
<comment type="caution">
    <text evidence="4">The sequence shown here is derived from an EMBL/GenBank/DDBJ whole genome shotgun (WGS) entry which is preliminary data.</text>
</comment>
<dbReference type="InterPro" id="IPR005135">
    <property type="entry name" value="Endo/exonuclease/phosphatase"/>
</dbReference>
<dbReference type="EC" id="3.1.4.12" evidence="4"/>
<organism evidence="4 5">
    <name type="scientific">Leptospira weilii serovar Ranarum str. ICFT</name>
    <dbReference type="NCBI Taxonomy" id="1218598"/>
    <lineage>
        <taxon>Bacteria</taxon>
        <taxon>Pseudomonadati</taxon>
        <taxon>Spirochaetota</taxon>
        <taxon>Spirochaetia</taxon>
        <taxon>Leptospirales</taxon>
        <taxon>Leptospiraceae</taxon>
        <taxon>Leptospira</taxon>
    </lineage>
</organism>
<dbReference type="Gene3D" id="3.60.10.10">
    <property type="entry name" value="Endonuclease/exonuclease/phosphatase"/>
    <property type="match status" value="1"/>
</dbReference>
<dbReference type="AlphaFoldDB" id="N1WM52"/>
<dbReference type="GO" id="GO:0005576">
    <property type="term" value="C:extracellular region"/>
    <property type="evidence" value="ECO:0007669"/>
    <property type="project" value="InterPro"/>
</dbReference>
<dbReference type="InterPro" id="IPR017766">
    <property type="entry name" value="Sphingomyelinase/PLipase_C"/>
</dbReference>
<sequence>MKTMLNVFRKEKKKRSNENKNFKFFVGCWLSLFFLNCLPDKQALYNNLLMSLLLTPESQNIESPTNAGSMRMGTEGSGSTNEGVKVLSYSLFMHQTGSQKGLVDTGKWGQEKRAKLLAGSEYVKNQDVIVFEGLLYTKAKNNLLNGLRSQYPNQTDVIGRVKYGWDHTLGDLRSFPPENDYNGGVVVLSKWPIEEKTQYIFNNHGCGNDYSYEKGFAYVRINKHGQKIHIIGTDVQSKNSSCTDSGRGVRKHQFYEIKKFVDSKQIPKTDTVLIVGSLNVEKGSEEYHNMLTILEVNEPNYAGIPFTWDPKKNAIAAYDGRDKTPEYSEYILVSKGHSQPPVWQNLAYDPISPTTWQEFGYTSYEFSDHYPVYGFFYADASTPTKSAHRRKYDQVSFSSIENGKRIQADPKRADGWLQVNARNETDFTKFNLFQENNPDSNSNCIVSGSIRIEPSQYLNFYWTWWLGGGGGNYAYYPKFNDGSNRLELKIIGKEKCLESGSAIAFRDYDTLSGGYFFLTNWETGSWKEYLYLWKTYTGSREIFYAELNTTPEKDWSKDLIYR</sequence>
<name>N1WM52_9LEPT</name>
<evidence type="ECO:0000256" key="1">
    <source>
        <dbReference type="ARBA" id="ARBA00022729"/>
    </source>
</evidence>
<evidence type="ECO:0000313" key="5">
    <source>
        <dbReference type="Proteomes" id="UP000012313"/>
    </source>
</evidence>
<dbReference type="Proteomes" id="UP000012313">
    <property type="component" value="Unassembled WGS sequence"/>
</dbReference>
<dbReference type="SUPFAM" id="SSF56219">
    <property type="entry name" value="DNase I-like"/>
    <property type="match status" value="1"/>
</dbReference>
<keyword evidence="2 4" id="KW-0378">Hydrolase</keyword>
<evidence type="ECO:0000256" key="2">
    <source>
        <dbReference type="ARBA" id="ARBA00022801"/>
    </source>
</evidence>
<dbReference type="EMBL" id="AOHC02000023">
    <property type="protein sequence ID" value="EMY78317.1"/>
    <property type="molecule type" value="Genomic_DNA"/>
</dbReference>
<dbReference type="GO" id="GO:0004767">
    <property type="term" value="F:sphingomyelin phosphodiesterase activity"/>
    <property type="evidence" value="ECO:0007669"/>
    <property type="project" value="UniProtKB-EC"/>
</dbReference>
<dbReference type="InterPro" id="IPR038772">
    <property type="entry name" value="Sph/SMPD2-like"/>
</dbReference>
<evidence type="ECO:0000313" key="4">
    <source>
        <dbReference type="EMBL" id="EMY78317.1"/>
    </source>
</evidence>
<dbReference type="CDD" id="cd09078">
    <property type="entry name" value="nSMase"/>
    <property type="match status" value="1"/>
</dbReference>
<feature type="domain" description="Endonuclease/exonuclease/phosphatase" evidence="3">
    <location>
        <begin position="122"/>
        <end position="369"/>
    </location>
</feature>
<accession>N1WM52</accession>
<dbReference type="PANTHER" id="PTHR16320">
    <property type="entry name" value="SPHINGOMYELINASE FAMILY MEMBER"/>
    <property type="match status" value="1"/>
</dbReference>
<dbReference type="PANTHER" id="PTHR16320:SF23">
    <property type="entry name" value="SPHINGOMYELINASE C 1"/>
    <property type="match status" value="1"/>
</dbReference>
<protein>
    <submittedName>
        <fullName evidence="4">Sphingomyelin phosphodiesterase</fullName>
        <ecNumber evidence="4">3.1.4.12</ecNumber>
    </submittedName>
</protein>
<keyword evidence="5" id="KW-1185">Reference proteome</keyword>
<dbReference type="Pfam" id="PF03372">
    <property type="entry name" value="Exo_endo_phos"/>
    <property type="match status" value="1"/>
</dbReference>
<gene>
    <name evidence="4" type="primary">sph_1</name>
    <name evidence="4" type="ORF">LEP1GSC060_0670</name>
</gene>
<reference evidence="4" key="1">
    <citation type="submission" date="2013-03" db="EMBL/GenBank/DDBJ databases">
        <authorList>
            <person name="Harkins D.M."/>
            <person name="Durkin A.S."/>
            <person name="Brinkac L.M."/>
            <person name="Haft D.H."/>
            <person name="Selengut J.D."/>
            <person name="Sanka R."/>
            <person name="DePew J."/>
            <person name="Purushe J."/>
            <person name="Hartskeerl R.A."/>
            <person name="Ahmed A."/>
            <person name="van der Linden H."/>
            <person name="Goris M.G.A."/>
            <person name="Vinetz J.M."/>
            <person name="Sutton G.G."/>
            <person name="Nierman W.C."/>
            <person name="Fouts D.E."/>
        </authorList>
    </citation>
    <scope>NUCLEOTIDE SEQUENCE [LARGE SCALE GENOMIC DNA]</scope>
    <source>
        <strain evidence="4">ICFT</strain>
    </source>
</reference>
<keyword evidence="1" id="KW-0732">Signal</keyword>
<evidence type="ECO:0000259" key="3">
    <source>
        <dbReference type="Pfam" id="PF03372"/>
    </source>
</evidence>
<dbReference type="NCBIfam" id="TIGR03395">
    <property type="entry name" value="sphingomy"/>
    <property type="match status" value="1"/>
</dbReference>
<dbReference type="STRING" id="1218598.LEP1GSC060_0670"/>
<proteinExistence type="predicted"/>